<dbReference type="EMBL" id="VSRR010000934">
    <property type="protein sequence ID" value="MPC21010.1"/>
    <property type="molecule type" value="Genomic_DNA"/>
</dbReference>
<comment type="caution">
    <text evidence="2">The sequence shown here is derived from an EMBL/GenBank/DDBJ whole genome shotgun (WGS) entry which is preliminary data.</text>
</comment>
<sequence>MISNRKCVVDMSTPEWGERRACRPGGAAVLSRFQSDVSRLNKTPTRESVGYLVCVPGSALLLLLMMTMLLAPKHPFYVVPLSCLRPLYLTGGSAGTEALAQCCSTYI</sequence>
<proteinExistence type="predicted"/>
<reference evidence="2 3" key="1">
    <citation type="submission" date="2019-05" db="EMBL/GenBank/DDBJ databases">
        <title>Another draft genome of Portunus trituberculatus and its Hox gene families provides insights of decapod evolution.</title>
        <authorList>
            <person name="Jeong J.-H."/>
            <person name="Song I."/>
            <person name="Kim S."/>
            <person name="Choi T."/>
            <person name="Kim D."/>
            <person name="Ryu S."/>
            <person name="Kim W."/>
        </authorList>
    </citation>
    <scope>NUCLEOTIDE SEQUENCE [LARGE SCALE GENOMIC DNA]</scope>
    <source>
        <tissue evidence="2">Muscle</tissue>
    </source>
</reference>
<keyword evidence="1" id="KW-0472">Membrane</keyword>
<accession>A0A5B7DI08</accession>
<dbReference type="Proteomes" id="UP000324222">
    <property type="component" value="Unassembled WGS sequence"/>
</dbReference>
<keyword evidence="3" id="KW-1185">Reference proteome</keyword>
<keyword evidence="1" id="KW-1133">Transmembrane helix</keyword>
<evidence type="ECO:0000313" key="3">
    <source>
        <dbReference type="Proteomes" id="UP000324222"/>
    </source>
</evidence>
<evidence type="ECO:0000256" key="1">
    <source>
        <dbReference type="SAM" id="Phobius"/>
    </source>
</evidence>
<organism evidence="2 3">
    <name type="scientific">Portunus trituberculatus</name>
    <name type="common">Swimming crab</name>
    <name type="synonym">Neptunus trituberculatus</name>
    <dbReference type="NCBI Taxonomy" id="210409"/>
    <lineage>
        <taxon>Eukaryota</taxon>
        <taxon>Metazoa</taxon>
        <taxon>Ecdysozoa</taxon>
        <taxon>Arthropoda</taxon>
        <taxon>Crustacea</taxon>
        <taxon>Multicrustacea</taxon>
        <taxon>Malacostraca</taxon>
        <taxon>Eumalacostraca</taxon>
        <taxon>Eucarida</taxon>
        <taxon>Decapoda</taxon>
        <taxon>Pleocyemata</taxon>
        <taxon>Brachyura</taxon>
        <taxon>Eubrachyura</taxon>
        <taxon>Portunoidea</taxon>
        <taxon>Portunidae</taxon>
        <taxon>Portuninae</taxon>
        <taxon>Portunus</taxon>
    </lineage>
</organism>
<keyword evidence="1" id="KW-0812">Transmembrane</keyword>
<feature type="transmembrane region" description="Helical" evidence="1">
    <location>
        <begin position="49"/>
        <end position="71"/>
    </location>
</feature>
<dbReference type="AlphaFoldDB" id="A0A5B7DI08"/>
<name>A0A5B7DI08_PORTR</name>
<gene>
    <name evidence="2" type="ORF">E2C01_013983</name>
</gene>
<protein>
    <submittedName>
        <fullName evidence="2">Uncharacterized protein</fullName>
    </submittedName>
</protein>
<evidence type="ECO:0000313" key="2">
    <source>
        <dbReference type="EMBL" id="MPC21010.1"/>
    </source>
</evidence>